<keyword evidence="2" id="KW-0547">Nucleotide-binding</keyword>
<accession>A0A6J6G658</accession>
<evidence type="ECO:0000259" key="4">
    <source>
        <dbReference type="PROSITE" id="PS50893"/>
    </source>
</evidence>
<evidence type="ECO:0000313" key="5">
    <source>
        <dbReference type="EMBL" id="CAB4596050.1"/>
    </source>
</evidence>
<keyword evidence="3" id="KW-0067">ATP-binding</keyword>
<dbReference type="Gene3D" id="3.40.50.300">
    <property type="entry name" value="P-loop containing nucleotide triphosphate hydrolases"/>
    <property type="match status" value="1"/>
</dbReference>
<dbReference type="SUPFAM" id="SSF52540">
    <property type="entry name" value="P-loop containing nucleoside triphosphate hydrolases"/>
    <property type="match status" value="1"/>
</dbReference>
<sequence length="267" mass="29164">MPKNTTSGPIIEATNVSVIRDGRHVVDNVSIAIEPTDRWVILGANGCGKTTLLQVLSLQTHPSHGEMRINGAVLGTFDVRPIRPRLAYVSAHLASQIRPVLTALQVVMSAKNGSKETWWHEYTSSDEAHALECLKQLGVDWCAQKEIGLLSSGEQQRVLLSRALMAKPIAVLLDEPSARLDLGGREQLISILNEFSNDNPVLPTVVVTHHVDEIPLSTTHCALMRNGTIISQGTLDLTLTSDALSECFEIPLHVERRPNGRFSAYSA</sequence>
<feature type="domain" description="ABC transporter" evidence="4">
    <location>
        <begin position="11"/>
        <end position="251"/>
    </location>
</feature>
<dbReference type="InterPro" id="IPR017871">
    <property type="entry name" value="ABC_transporter-like_CS"/>
</dbReference>
<dbReference type="InterPro" id="IPR003439">
    <property type="entry name" value="ABC_transporter-like_ATP-bd"/>
</dbReference>
<dbReference type="AlphaFoldDB" id="A0A6J6G658"/>
<dbReference type="GO" id="GO:0016887">
    <property type="term" value="F:ATP hydrolysis activity"/>
    <property type="evidence" value="ECO:0007669"/>
    <property type="project" value="InterPro"/>
</dbReference>
<dbReference type="InterPro" id="IPR003593">
    <property type="entry name" value="AAA+_ATPase"/>
</dbReference>
<dbReference type="InterPro" id="IPR027417">
    <property type="entry name" value="P-loop_NTPase"/>
</dbReference>
<dbReference type="PROSITE" id="PS50893">
    <property type="entry name" value="ABC_TRANSPORTER_2"/>
    <property type="match status" value="1"/>
</dbReference>
<name>A0A6J6G658_9ZZZZ</name>
<dbReference type="EMBL" id="CAEZUL010000034">
    <property type="protein sequence ID" value="CAB4596050.1"/>
    <property type="molecule type" value="Genomic_DNA"/>
</dbReference>
<dbReference type="GO" id="GO:0005524">
    <property type="term" value="F:ATP binding"/>
    <property type="evidence" value="ECO:0007669"/>
    <property type="project" value="UniProtKB-KW"/>
</dbReference>
<protein>
    <submittedName>
        <fullName evidence="5">Unannotated protein</fullName>
    </submittedName>
</protein>
<dbReference type="PROSITE" id="PS00211">
    <property type="entry name" value="ABC_TRANSPORTER_1"/>
    <property type="match status" value="1"/>
</dbReference>
<keyword evidence="1" id="KW-0813">Transport</keyword>
<evidence type="ECO:0000256" key="1">
    <source>
        <dbReference type="ARBA" id="ARBA00022448"/>
    </source>
</evidence>
<dbReference type="Pfam" id="PF00005">
    <property type="entry name" value="ABC_tran"/>
    <property type="match status" value="1"/>
</dbReference>
<proteinExistence type="predicted"/>
<dbReference type="SMART" id="SM00382">
    <property type="entry name" value="AAA"/>
    <property type="match status" value="1"/>
</dbReference>
<evidence type="ECO:0000256" key="3">
    <source>
        <dbReference type="ARBA" id="ARBA00022840"/>
    </source>
</evidence>
<dbReference type="InterPro" id="IPR050153">
    <property type="entry name" value="Metal_Ion_Import_ABC"/>
</dbReference>
<reference evidence="5" key="1">
    <citation type="submission" date="2020-05" db="EMBL/GenBank/DDBJ databases">
        <authorList>
            <person name="Chiriac C."/>
            <person name="Salcher M."/>
            <person name="Ghai R."/>
            <person name="Kavagutti S V."/>
        </authorList>
    </citation>
    <scope>NUCLEOTIDE SEQUENCE</scope>
</reference>
<evidence type="ECO:0000256" key="2">
    <source>
        <dbReference type="ARBA" id="ARBA00022741"/>
    </source>
</evidence>
<gene>
    <name evidence="5" type="ORF">UFOPK1808_00448</name>
</gene>
<organism evidence="5">
    <name type="scientific">freshwater metagenome</name>
    <dbReference type="NCBI Taxonomy" id="449393"/>
    <lineage>
        <taxon>unclassified sequences</taxon>
        <taxon>metagenomes</taxon>
        <taxon>ecological metagenomes</taxon>
    </lineage>
</organism>
<dbReference type="PANTHER" id="PTHR42734">
    <property type="entry name" value="METAL TRANSPORT SYSTEM ATP-BINDING PROTEIN TM_0124-RELATED"/>
    <property type="match status" value="1"/>
</dbReference>